<reference evidence="3 4" key="1">
    <citation type="submission" date="2019-03" db="EMBL/GenBank/DDBJ databases">
        <title>Genomic Encyclopedia of Type Strains, Phase IV (KMG-IV): sequencing the most valuable type-strain genomes for metagenomic binning, comparative biology and taxonomic classification.</title>
        <authorList>
            <person name="Goeker M."/>
        </authorList>
    </citation>
    <scope>NUCLEOTIDE SEQUENCE [LARGE SCALE GENOMIC DNA]</scope>
    <source>
        <strain evidence="3 4">DSM 28231</strain>
    </source>
</reference>
<evidence type="ECO:0000313" key="4">
    <source>
        <dbReference type="Proteomes" id="UP000294841"/>
    </source>
</evidence>
<gene>
    <name evidence="3" type="ORF">EV697_10558</name>
</gene>
<dbReference type="Proteomes" id="UP000294841">
    <property type="component" value="Unassembled WGS sequence"/>
</dbReference>
<dbReference type="HAMAP" id="MF_00338">
    <property type="entry name" value="UPF0145"/>
    <property type="match status" value="1"/>
</dbReference>
<accession>A0A4R2MXI5</accession>
<proteinExistence type="inferred from homology"/>
<dbReference type="EMBL" id="SLXI01000005">
    <property type="protein sequence ID" value="TCP11946.1"/>
    <property type="molecule type" value="Genomic_DNA"/>
</dbReference>
<protein>
    <recommendedName>
        <fullName evidence="2">UPF0145 protein EV697_10558</fullName>
    </recommendedName>
</protein>
<dbReference type="OrthoDB" id="9796448at2"/>
<name>A0A4R2MXI5_9PAST</name>
<evidence type="ECO:0000313" key="3">
    <source>
        <dbReference type="EMBL" id="TCP11946.1"/>
    </source>
</evidence>
<dbReference type="InterPro" id="IPR002765">
    <property type="entry name" value="UPF0145_YbjQ-like"/>
</dbReference>
<comment type="similarity">
    <text evidence="1 2">Belongs to the UPF0145 family.</text>
</comment>
<dbReference type="Gene3D" id="3.30.110.70">
    <property type="entry name" value="Hypothetical protein apc22750. Chain B"/>
    <property type="match status" value="1"/>
</dbReference>
<evidence type="ECO:0000256" key="1">
    <source>
        <dbReference type="ARBA" id="ARBA00010751"/>
    </source>
</evidence>
<sequence>MIITTTPQIEGKQIIEYKQVVFGEVVAGTNFIRDFFAGITDILGGRSKMYESKITSARENALLEMEKNAQKIGANAVVGVEVNYTSIHGDGKSMFMIVASGTAVVVR</sequence>
<evidence type="ECO:0000256" key="2">
    <source>
        <dbReference type="HAMAP-Rule" id="MF_00338"/>
    </source>
</evidence>
<comment type="caution">
    <text evidence="3">The sequence shown here is derived from an EMBL/GenBank/DDBJ whole genome shotgun (WGS) entry which is preliminary data.</text>
</comment>
<dbReference type="RefSeq" id="WP_132024235.1">
    <property type="nucleotide sequence ID" value="NZ_CP016605.1"/>
</dbReference>
<dbReference type="PANTHER" id="PTHR34068">
    <property type="entry name" value="UPF0145 PROTEIN YBJQ"/>
    <property type="match status" value="1"/>
</dbReference>
<dbReference type="InterPro" id="IPR035439">
    <property type="entry name" value="UPF0145_dom_sf"/>
</dbReference>
<dbReference type="Pfam" id="PF01906">
    <property type="entry name" value="YbjQ_1"/>
    <property type="match status" value="1"/>
</dbReference>
<organism evidence="3 4">
    <name type="scientific">Bisgaardia hudsonensis</name>
    <dbReference type="NCBI Taxonomy" id="109472"/>
    <lineage>
        <taxon>Bacteria</taxon>
        <taxon>Pseudomonadati</taxon>
        <taxon>Pseudomonadota</taxon>
        <taxon>Gammaproteobacteria</taxon>
        <taxon>Pasteurellales</taxon>
        <taxon>Pasteurellaceae</taxon>
        <taxon>Bisgaardia</taxon>
    </lineage>
</organism>
<keyword evidence="4" id="KW-1185">Reference proteome</keyword>
<dbReference type="SUPFAM" id="SSF117782">
    <property type="entry name" value="YbjQ-like"/>
    <property type="match status" value="1"/>
</dbReference>
<dbReference type="PANTHER" id="PTHR34068:SF1">
    <property type="entry name" value="UPF0145 PROTEIN YBJQ"/>
    <property type="match status" value="1"/>
</dbReference>
<dbReference type="AlphaFoldDB" id="A0A4R2MXI5"/>